<evidence type="ECO:0000313" key="3">
    <source>
        <dbReference type="Proteomes" id="UP000389128"/>
    </source>
</evidence>
<dbReference type="OrthoDB" id="456914at2"/>
<evidence type="ECO:0000256" key="1">
    <source>
        <dbReference type="SAM" id="MobiDB-lite"/>
    </source>
</evidence>
<gene>
    <name evidence="2" type="ORF">ETQ85_14325</name>
</gene>
<feature type="region of interest" description="Disordered" evidence="1">
    <location>
        <begin position="16"/>
        <end position="49"/>
    </location>
</feature>
<keyword evidence="3" id="KW-1185">Reference proteome</keyword>
<dbReference type="Proteomes" id="UP000389128">
    <property type="component" value="Unassembled WGS sequence"/>
</dbReference>
<feature type="compositionally biased region" description="Polar residues" evidence="1">
    <location>
        <begin position="27"/>
        <end position="36"/>
    </location>
</feature>
<protein>
    <submittedName>
        <fullName evidence="2">Uncharacterized protein</fullName>
    </submittedName>
</protein>
<name>A0A6C2CNB3_9RHOO</name>
<evidence type="ECO:0000313" key="2">
    <source>
        <dbReference type="EMBL" id="TYC55196.1"/>
    </source>
</evidence>
<organism evidence="2 3">
    <name type="scientific">Zoogloea oleivorans</name>
    <dbReference type="NCBI Taxonomy" id="1552750"/>
    <lineage>
        <taxon>Bacteria</taxon>
        <taxon>Pseudomonadati</taxon>
        <taxon>Pseudomonadota</taxon>
        <taxon>Betaproteobacteria</taxon>
        <taxon>Rhodocyclales</taxon>
        <taxon>Zoogloeaceae</taxon>
        <taxon>Zoogloea</taxon>
    </lineage>
</organism>
<comment type="caution">
    <text evidence="2">The sequence shown here is derived from an EMBL/GenBank/DDBJ whole genome shotgun (WGS) entry which is preliminary data.</text>
</comment>
<accession>A0A6C2CNB3</accession>
<dbReference type="EMBL" id="SDKK01000013">
    <property type="protein sequence ID" value="TYC55196.1"/>
    <property type="molecule type" value="Genomic_DNA"/>
</dbReference>
<reference evidence="2 3" key="1">
    <citation type="submission" date="2019-01" db="EMBL/GenBank/DDBJ databases">
        <title>Zoogloea oleivorans genome sequencing and assembly.</title>
        <authorList>
            <person name="Tancsics A."/>
            <person name="Farkas M."/>
            <person name="Kriszt B."/>
            <person name="Maroti G."/>
            <person name="Horvath B."/>
        </authorList>
    </citation>
    <scope>NUCLEOTIDE SEQUENCE [LARGE SCALE GENOMIC DNA]</scope>
    <source>
        <strain evidence="2 3">Buc</strain>
    </source>
</reference>
<dbReference type="AlphaFoldDB" id="A0A6C2CNB3"/>
<feature type="compositionally biased region" description="Basic and acidic residues" evidence="1">
    <location>
        <begin position="16"/>
        <end position="26"/>
    </location>
</feature>
<proteinExistence type="predicted"/>
<sequence length="176" mass="19111">MKNSLGNLVAGFNKIAGDRTGTKSTKDNTGPNSGSPYNEHATRTSSTSLISSLGGLPSHVATGVTDVVNNVTDYLKVAEQEKTKRTDIKARRDVALASIKAQRKVFSELMQYTFQERAAVLQKQFETLDKALESGNVEVAALSLNSMVSVIQSSPFKTIQEMQQALGNKDFVVRLE</sequence>
<dbReference type="RefSeq" id="WP_148579762.1">
    <property type="nucleotide sequence ID" value="NZ_SDKK01000013.1"/>
</dbReference>